<dbReference type="RefSeq" id="WP_079840091.1">
    <property type="nucleotide sequence ID" value="NZ_CBROYY010000006.1"/>
</dbReference>
<keyword evidence="3 7" id="KW-0812">Transmembrane</keyword>
<protein>
    <recommendedName>
        <fullName evidence="6">Putative O-antigen transporter</fullName>
    </recommendedName>
</protein>
<evidence type="ECO:0000256" key="7">
    <source>
        <dbReference type="SAM" id="Phobius"/>
    </source>
</evidence>
<evidence type="ECO:0000256" key="6">
    <source>
        <dbReference type="ARBA" id="ARBA00049738"/>
    </source>
</evidence>
<accession>A1DRM7</accession>
<feature type="transmembrane region" description="Helical" evidence="7">
    <location>
        <begin position="38"/>
        <end position="63"/>
    </location>
</feature>
<sequence length="406" mass="46691">MKFSHNTVFFYLLTIVNGLVPLITISFISRIVTSEQLGIYLLSFTIMNVLGLVIDWGFTISGIRFLKNSNKKMPETIFVSTTFFIKITISCVVFISYFFFYIFYSHDEVSFFLITIIGAFVTGLDSIWILQANNRLMKVIKRSLYSNLIYVISVLPVIIFYKNIYYILWLFIIYKSYMFLISFHEVRAIYAITWRNIHKEEVITVFKSTCGVAIFRIFALSYTSANGIFLNYLTNKYQVALFLAFEKINKAILFIATPISQALLPYFSEKSNKKKLTQYILIIFCFCSLGLIIGNMFSRDIVGIFMGYPYLSDNTGELFFFMTIITPFILVSNAIGMLYIIPQKLDKVLNIIIISAAVINTLLVFNFVHSSTDGALQMAKVIAFSEFFVMSLMIIVMFIHGRKSGE</sequence>
<organism evidence="8">
    <name type="scientific">Salmonella enterica</name>
    <name type="common">Salmonella choleraesuis</name>
    <dbReference type="NCBI Taxonomy" id="28901"/>
    <lineage>
        <taxon>Bacteria</taxon>
        <taxon>Pseudomonadati</taxon>
        <taxon>Pseudomonadota</taxon>
        <taxon>Gammaproteobacteria</taxon>
        <taxon>Enterobacterales</taxon>
        <taxon>Enterobacteriaceae</taxon>
        <taxon>Salmonella</taxon>
    </lineage>
</organism>
<evidence type="ECO:0000256" key="3">
    <source>
        <dbReference type="ARBA" id="ARBA00022692"/>
    </source>
</evidence>
<feature type="transmembrane region" description="Helical" evidence="7">
    <location>
        <begin position="9"/>
        <end position="32"/>
    </location>
</feature>
<gene>
    <name evidence="8" type="primary">wzx</name>
</gene>
<dbReference type="PANTHER" id="PTHR30250">
    <property type="entry name" value="PST FAMILY PREDICTED COLANIC ACID TRANSPORTER"/>
    <property type="match status" value="1"/>
</dbReference>
<feature type="transmembrane region" description="Helical" evidence="7">
    <location>
        <begin position="213"/>
        <end position="233"/>
    </location>
</feature>
<dbReference type="PANTHER" id="PTHR30250:SF11">
    <property type="entry name" value="O-ANTIGEN TRANSPORTER-RELATED"/>
    <property type="match status" value="1"/>
</dbReference>
<dbReference type="InterPro" id="IPR002797">
    <property type="entry name" value="Polysacc_synth"/>
</dbReference>
<evidence type="ECO:0000256" key="1">
    <source>
        <dbReference type="ARBA" id="ARBA00004651"/>
    </source>
</evidence>
<feature type="transmembrane region" description="Helical" evidence="7">
    <location>
        <begin position="279"/>
        <end position="298"/>
    </location>
</feature>
<evidence type="ECO:0000313" key="8">
    <source>
        <dbReference type="EMBL" id="ABL63457.1"/>
    </source>
</evidence>
<dbReference type="InterPro" id="IPR050833">
    <property type="entry name" value="Poly_Biosynth_Transport"/>
</dbReference>
<evidence type="ECO:0000256" key="5">
    <source>
        <dbReference type="ARBA" id="ARBA00023136"/>
    </source>
</evidence>
<keyword evidence="2" id="KW-1003">Cell membrane</keyword>
<proteinExistence type="predicted"/>
<feature type="transmembrane region" description="Helical" evidence="7">
    <location>
        <begin position="248"/>
        <end position="267"/>
    </location>
</feature>
<reference evidence="8" key="1">
    <citation type="journal article" date="2006" name="Appl. Environ. Microbiol.">
        <title>Sequence analysis of the rfb loci, encoding proteins involved in the biosynthesis of the Salmonella enterica O17 and O18 antigens: serogroup-specific identification by PCR.</title>
        <authorList>
            <person name="Fitzgerald C."/>
            <person name="Gheesling L."/>
            <person name="Collins M."/>
            <person name="Fields P.I."/>
        </authorList>
    </citation>
    <scope>NUCLEOTIDE SEQUENCE</scope>
    <source>
        <strain evidence="8">CDC 00-0073</strain>
    </source>
</reference>
<keyword evidence="4 7" id="KW-1133">Transmembrane helix</keyword>
<evidence type="ECO:0000256" key="4">
    <source>
        <dbReference type="ARBA" id="ARBA00022989"/>
    </source>
</evidence>
<feature type="transmembrane region" description="Helical" evidence="7">
    <location>
        <begin position="348"/>
        <end position="369"/>
    </location>
</feature>
<comment type="subcellular location">
    <subcellularLocation>
        <location evidence="1">Cell membrane</location>
        <topology evidence="1">Multi-pass membrane protein</topology>
    </subcellularLocation>
</comment>
<dbReference type="EMBL" id="EF032635">
    <property type="protein sequence ID" value="ABL63457.1"/>
    <property type="molecule type" value="Genomic_DNA"/>
</dbReference>
<dbReference type="AlphaFoldDB" id="A1DRM7"/>
<feature type="transmembrane region" description="Helical" evidence="7">
    <location>
        <begin position="318"/>
        <end position="341"/>
    </location>
</feature>
<dbReference type="GO" id="GO:0005886">
    <property type="term" value="C:plasma membrane"/>
    <property type="evidence" value="ECO:0007669"/>
    <property type="project" value="UniProtKB-SubCell"/>
</dbReference>
<evidence type="ECO:0000256" key="2">
    <source>
        <dbReference type="ARBA" id="ARBA00022475"/>
    </source>
</evidence>
<feature type="transmembrane region" description="Helical" evidence="7">
    <location>
        <begin position="83"/>
        <end position="104"/>
    </location>
</feature>
<dbReference type="Pfam" id="PF01943">
    <property type="entry name" value="Polysacc_synt"/>
    <property type="match status" value="1"/>
</dbReference>
<feature type="transmembrane region" description="Helical" evidence="7">
    <location>
        <begin position="110"/>
        <end position="132"/>
    </location>
</feature>
<feature type="transmembrane region" description="Helical" evidence="7">
    <location>
        <begin position="381"/>
        <end position="399"/>
    </location>
</feature>
<name>A1DRM7_SALER</name>
<keyword evidence="5 7" id="KW-0472">Membrane</keyword>